<comment type="caution">
    <text evidence="2">The sequence shown here is derived from an EMBL/GenBank/DDBJ whole genome shotgun (WGS) entry which is preliminary data.</text>
</comment>
<evidence type="ECO:0000313" key="3">
    <source>
        <dbReference type="Proteomes" id="UP000287651"/>
    </source>
</evidence>
<protein>
    <submittedName>
        <fullName evidence="2">Uncharacterized protein</fullName>
    </submittedName>
</protein>
<organism evidence="2 3">
    <name type="scientific">Ensete ventricosum</name>
    <name type="common">Abyssinian banana</name>
    <name type="synonym">Musa ensete</name>
    <dbReference type="NCBI Taxonomy" id="4639"/>
    <lineage>
        <taxon>Eukaryota</taxon>
        <taxon>Viridiplantae</taxon>
        <taxon>Streptophyta</taxon>
        <taxon>Embryophyta</taxon>
        <taxon>Tracheophyta</taxon>
        <taxon>Spermatophyta</taxon>
        <taxon>Magnoliopsida</taxon>
        <taxon>Liliopsida</taxon>
        <taxon>Zingiberales</taxon>
        <taxon>Musaceae</taxon>
        <taxon>Ensete</taxon>
    </lineage>
</organism>
<reference evidence="2 3" key="1">
    <citation type="journal article" date="2014" name="Agronomy (Basel)">
        <title>A Draft Genome Sequence for Ensete ventricosum, the Drought-Tolerant Tree Against Hunger.</title>
        <authorList>
            <person name="Harrison J."/>
            <person name="Moore K.A."/>
            <person name="Paszkiewicz K."/>
            <person name="Jones T."/>
            <person name="Grant M."/>
            <person name="Ambacheew D."/>
            <person name="Muzemil S."/>
            <person name="Studholme D.J."/>
        </authorList>
    </citation>
    <scope>NUCLEOTIDE SEQUENCE [LARGE SCALE GENOMIC DNA]</scope>
</reference>
<proteinExistence type="predicted"/>
<sequence length="105" mass="12209">MSPTYELFHLVSEVMTLLYVVAVVPIEMTILRKVPELSWSLHGVGRPQEPLFFDLEEDLRPGRVKRGRERSSVGWFWPIEMPFRDLQRLPPGFLYVGPLVVLTFP</sequence>
<accession>A0A426XGZ9</accession>
<keyword evidence="1" id="KW-0472">Membrane</keyword>
<keyword evidence="1" id="KW-1133">Transmembrane helix</keyword>
<dbReference type="AlphaFoldDB" id="A0A426XGZ9"/>
<dbReference type="EMBL" id="AMZH03020880">
    <property type="protein sequence ID" value="RRT38769.1"/>
    <property type="molecule type" value="Genomic_DNA"/>
</dbReference>
<dbReference type="Proteomes" id="UP000287651">
    <property type="component" value="Unassembled WGS sequence"/>
</dbReference>
<evidence type="ECO:0000256" key="1">
    <source>
        <dbReference type="SAM" id="Phobius"/>
    </source>
</evidence>
<name>A0A426XGZ9_ENSVE</name>
<feature type="transmembrane region" description="Helical" evidence="1">
    <location>
        <begin position="6"/>
        <end position="26"/>
    </location>
</feature>
<evidence type="ECO:0000313" key="2">
    <source>
        <dbReference type="EMBL" id="RRT38769.1"/>
    </source>
</evidence>
<gene>
    <name evidence="2" type="ORF">B296_00049022</name>
</gene>
<keyword evidence="1" id="KW-0812">Transmembrane</keyword>